<protein>
    <recommendedName>
        <fullName evidence="4">P-loop containing nucleoside triphosphate hydrolase protein</fullName>
    </recommendedName>
</protein>
<feature type="region of interest" description="Disordered" evidence="1">
    <location>
        <begin position="86"/>
        <end position="287"/>
    </location>
</feature>
<feature type="compositionally biased region" description="Low complexity" evidence="1">
    <location>
        <begin position="248"/>
        <end position="260"/>
    </location>
</feature>
<sequence>MEPSKPFSFEELRLTDHGKIQKSNTSSKEFFGLPTAPATPQPEPEESIASSSIQPEEEEDTKTTPFTGSLFSSDFRTDAAASRSFFGLSTTPAVPHPEVRQIMKSDPKAQSAFSFGSNMEPGTQNAQTDSQSESSRSPVKSVNETSPVSPSVISTKENKPSEFRLPTKGTEAPSLFSTLPISPWNVKDTANSRSRPEVSAASNNPSPSWLSSAAPNKQDDPTAQETSLFSSLPKTAAVTSFSIKRNKTSIPPITTSSSSTMGNDLSTDQPAHKAATSEQGIPSGGYKNPFESFATLAATIPQSVQDPVSQKLKPERPAFKFEKAPSSLSFASRPQPPVFGSTKSVSGERQKYMSLHHTKDNKTSGADEQLRTTPLLSLSVKEASEARKTGNSSMFPQYAFLGCRISDTSTLEDDDKNEDHFLESEPVLLNTNTPWSAFICGSQGSGKSYSLSAIIENCLHASPKIGKLPQPLAGVVFHNNTASAHNICEAAHLVSLGVKVNVLVSRSNYHALSSIYKKAVSPQAVHLLNIQPLVLQSSHLTAERMHRLMAFQESETAVPLYMEVIMRILREMAITGLPFNYSTFKVHLENEGLTPGQKVMMEMRLCLLESFMDPSCTRPTKSSAKQTDLFSTVPGTLTIVDLSDPFLDSSTTCTLFDILLSLFLSSRPEAGMLVCLDEAHKFMKNTPAAETFTENLLTVIREQRHNACRVVIATQEPTISPKLLDLCSITMVHRFTSPDWLTTLRGHLAGASDLVTSSDDGSKKISAAKLFEKIINLDVGESLLFAPSAVLEMDGSEVKKLGTGFVKFKTRVRLGEDGGQSVLAVRN</sequence>
<dbReference type="Proteomes" id="UP000310687">
    <property type="component" value="Unassembled WGS sequence"/>
</dbReference>
<name>A0A4S8X4F4_AURPU</name>
<dbReference type="InterPro" id="IPR027417">
    <property type="entry name" value="P-loop_NTPase"/>
</dbReference>
<feature type="region of interest" description="Disordered" evidence="1">
    <location>
        <begin position="1"/>
        <end position="72"/>
    </location>
</feature>
<feature type="compositionally biased region" description="Basic and acidic residues" evidence="1">
    <location>
        <begin position="8"/>
        <end position="19"/>
    </location>
</feature>
<feature type="region of interest" description="Disordered" evidence="1">
    <location>
        <begin position="323"/>
        <end position="349"/>
    </location>
</feature>
<gene>
    <name evidence="2" type="ORF">D6D22_09219</name>
</gene>
<dbReference type="SUPFAM" id="SSF52540">
    <property type="entry name" value="P-loop containing nucleoside triphosphate hydrolases"/>
    <property type="match status" value="1"/>
</dbReference>
<evidence type="ECO:0000313" key="3">
    <source>
        <dbReference type="Proteomes" id="UP000310687"/>
    </source>
</evidence>
<evidence type="ECO:0000313" key="2">
    <source>
        <dbReference type="EMBL" id="THW33258.1"/>
    </source>
</evidence>
<evidence type="ECO:0000256" key="1">
    <source>
        <dbReference type="SAM" id="MobiDB-lite"/>
    </source>
</evidence>
<dbReference type="EMBL" id="QZAL01000216">
    <property type="protein sequence ID" value="THW33258.1"/>
    <property type="molecule type" value="Genomic_DNA"/>
</dbReference>
<accession>A0A4S8X4F4</accession>
<feature type="compositionally biased region" description="Polar residues" evidence="1">
    <location>
        <begin position="200"/>
        <end position="243"/>
    </location>
</feature>
<feature type="compositionally biased region" description="Polar residues" evidence="1">
    <location>
        <begin position="111"/>
        <end position="155"/>
    </location>
</feature>
<comment type="caution">
    <text evidence="2">The sequence shown here is derived from an EMBL/GenBank/DDBJ whole genome shotgun (WGS) entry which is preliminary data.</text>
</comment>
<dbReference type="Gene3D" id="3.40.50.300">
    <property type="entry name" value="P-loop containing nucleotide triphosphate hydrolases"/>
    <property type="match status" value="1"/>
</dbReference>
<organism evidence="2 3">
    <name type="scientific">Aureobasidium pullulans</name>
    <name type="common">Black yeast</name>
    <name type="synonym">Pullularia pullulans</name>
    <dbReference type="NCBI Taxonomy" id="5580"/>
    <lineage>
        <taxon>Eukaryota</taxon>
        <taxon>Fungi</taxon>
        <taxon>Dikarya</taxon>
        <taxon>Ascomycota</taxon>
        <taxon>Pezizomycotina</taxon>
        <taxon>Dothideomycetes</taxon>
        <taxon>Dothideomycetidae</taxon>
        <taxon>Dothideales</taxon>
        <taxon>Saccotheciaceae</taxon>
        <taxon>Aureobasidium</taxon>
    </lineage>
</organism>
<feature type="compositionally biased region" description="Polar residues" evidence="1">
    <location>
        <begin position="63"/>
        <end position="72"/>
    </location>
</feature>
<evidence type="ECO:0008006" key="4">
    <source>
        <dbReference type="Google" id="ProtNLM"/>
    </source>
</evidence>
<proteinExistence type="predicted"/>
<feature type="compositionally biased region" description="Basic and acidic residues" evidence="1">
    <location>
        <begin position="97"/>
        <end position="107"/>
    </location>
</feature>
<reference evidence="2 3" key="1">
    <citation type="submission" date="2018-10" db="EMBL/GenBank/DDBJ databases">
        <title>Fifty Aureobasidium pullulans genomes reveal a recombining polyextremotolerant generalist.</title>
        <authorList>
            <person name="Gostincar C."/>
            <person name="Turk M."/>
            <person name="Zajc J."/>
            <person name="Gunde-Cimerman N."/>
        </authorList>
    </citation>
    <scope>NUCLEOTIDE SEQUENCE [LARGE SCALE GENOMIC DNA]</scope>
    <source>
        <strain evidence="2 3">EXF-11013</strain>
    </source>
</reference>
<dbReference type="AlphaFoldDB" id="A0A4S8X4F4"/>